<sequence length="245" mass="27663">MNNKTSSASIIKALGCIIFDIAIILGFYRAFGLFFIIAPDKSALMLLFLLLGLALLNAVIIFPRPFFKVLGVPYSISMIILTVFYVLISNTLSILFIGGALVGYLVWQLILIAAYLVIFALILFFVGKVEEDNIRDEKEQRDKTLIKLYLMNIEAALGEKENGEEASRILTLFKSLKERINASTPFGRITNNFAVLDLEEKIKRNLISIEEILKIDLNEDNLLELEKLLESTKNLVINRESLNIK</sequence>
<name>A0A1H3Q358_9FIRM</name>
<dbReference type="EMBL" id="FNQE01000018">
    <property type="protein sequence ID" value="SDZ07934.1"/>
    <property type="molecule type" value="Genomic_DNA"/>
</dbReference>
<feature type="transmembrane region" description="Helical" evidence="1">
    <location>
        <begin position="104"/>
        <end position="126"/>
    </location>
</feature>
<protein>
    <submittedName>
        <fullName evidence="2">Uncharacterized protein</fullName>
    </submittedName>
</protein>
<evidence type="ECO:0000313" key="3">
    <source>
        <dbReference type="Proteomes" id="UP000198625"/>
    </source>
</evidence>
<dbReference type="OrthoDB" id="2083561at2"/>
<keyword evidence="1" id="KW-1133">Transmembrane helix</keyword>
<dbReference type="Proteomes" id="UP000198625">
    <property type="component" value="Unassembled WGS sequence"/>
</dbReference>
<reference evidence="2 3" key="1">
    <citation type="submission" date="2016-10" db="EMBL/GenBank/DDBJ databases">
        <authorList>
            <person name="de Groot N.N."/>
        </authorList>
    </citation>
    <scope>NUCLEOTIDE SEQUENCE [LARGE SCALE GENOMIC DNA]</scope>
    <source>
        <strain evidence="2 3">DSM 21650</strain>
    </source>
</reference>
<dbReference type="AlphaFoldDB" id="A0A1H3Q358"/>
<keyword evidence="1" id="KW-0812">Transmembrane</keyword>
<dbReference type="STRING" id="415015.SAMN05660462_01772"/>
<gene>
    <name evidence="2" type="ORF">SAMN05660462_01772</name>
</gene>
<accession>A0A1H3Q358</accession>
<dbReference type="RefSeq" id="WP_091730030.1">
    <property type="nucleotide sequence ID" value="NZ_FNQE01000018.1"/>
</dbReference>
<organism evidence="2 3">
    <name type="scientific">Proteiniborus ethanoligenes</name>
    <dbReference type="NCBI Taxonomy" id="415015"/>
    <lineage>
        <taxon>Bacteria</taxon>
        <taxon>Bacillati</taxon>
        <taxon>Bacillota</taxon>
        <taxon>Clostridia</taxon>
        <taxon>Eubacteriales</taxon>
        <taxon>Proteiniborus</taxon>
    </lineage>
</organism>
<evidence type="ECO:0000313" key="2">
    <source>
        <dbReference type="EMBL" id="SDZ07934.1"/>
    </source>
</evidence>
<feature type="transmembrane region" description="Helical" evidence="1">
    <location>
        <begin position="74"/>
        <end position="98"/>
    </location>
</feature>
<feature type="transmembrane region" description="Helical" evidence="1">
    <location>
        <begin position="12"/>
        <end position="37"/>
    </location>
</feature>
<feature type="transmembrane region" description="Helical" evidence="1">
    <location>
        <begin position="43"/>
        <end position="62"/>
    </location>
</feature>
<proteinExistence type="predicted"/>
<evidence type="ECO:0000256" key="1">
    <source>
        <dbReference type="SAM" id="Phobius"/>
    </source>
</evidence>
<keyword evidence="3" id="KW-1185">Reference proteome</keyword>
<keyword evidence="1" id="KW-0472">Membrane</keyword>